<keyword evidence="1" id="KW-0378">Hydrolase</keyword>
<evidence type="ECO:0000313" key="1">
    <source>
        <dbReference type="EMBL" id="MFM9330228.1"/>
    </source>
</evidence>
<sequence>MDKKATNKQCFLFLSITFLFTWLCWLGLLTSGLDPADPESSRHPAMLLWPLGQFGPFIAVLVLAAAGLRTGGVKNRLLSCRWRPTFRFPAWYLTLLLPVLWICPAWFYASWSLTAEGAGEAPNLASALPALLSATVFAFGEEAGWRGFLLPRLLGYRNRLVSSVMIGMVWFVWHLPILYLTSYETPLRFAVFLAGYAPTLVLWSILLTWVFERTGRNIWMPVLLHGAFTATYNLAAPYLAGEGTAPSLLSLVSALLLAGTVVLCDKPFWTNPVPAERQRFTDGAERATI</sequence>
<reference evidence="1" key="1">
    <citation type="submission" date="2024-12" db="EMBL/GenBank/DDBJ databases">
        <authorList>
            <person name="Wu N."/>
        </authorList>
    </citation>
    <scope>NUCLEOTIDE SEQUENCE</scope>
    <source>
        <strain evidence="1">P15</strain>
    </source>
</reference>
<dbReference type="EMBL" id="JBJURJ010000012">
    <property type="protein sequence ID" value="MFM9330228.1"/>
    <property type="molecule type" value="Genomic_DNA"/>
</dbReference>
<gene>
    <name evidence="1" type="ORF">ACI1P1_18165</name>
</gene>
<protein>
    <submittedName>
        <fullName evidence="1">CPBP family intramembrane glutamic endopeptidase</fullName>
        <ecNumber evidence="1">3.4.-.-</ecNumber>
    </submittedName>
</protein>
<comment type="caution">
    <text evidence="1">The sequence shown here is derived from an EMBL/GenBank/DDBJ whole genome shotgun (WGS) entry which is preliminary data.</text>
</comment>
<accession>A0ACC7NZQ5</accession>
<dbReference type="EC" id="3.4.-.-" evidence="1"/>
<organism evidence="1 2">
    <name type="scientific">Paenibacillus mesotrionivorans</name>
    <dbReference type="NCBI Taxonomy" id="3160968"/>
    <lineage>
        <taxon>Bacteria</taxon>
        <taxon>Bacillati</taxon>
        <taxon>Bacillota</taxon>
        <taxon>Bacilli</taxon>
        <taxon>Bacillales</taxon>
        <taxon>Paenibacillaceae</taxon>
        <taxon>Paenibacillus</taxon>
    </lineage>
</organism>
<proteinExistence type="predicted"/>
<keyword evidence="2" id="KW-1185">Reference proteome</keyword>
<name>A0ACC7NZQ5_9BACL</name>
<dbReference type="Proteomes" id="UP001631969">
    <property type="component" value="Unassembled WGS sequence"/>
</dbReference>
<evidence type="ECO:0000313" key="2">
    <source>
        <dbReference type="Proteomes" id="UP001631969"/>
    </source>
</evidence>